<accession>A0A1V8SSA7</accession>
<dbReference type="SUPFAM" id="SSF103473">
    <property type="entry name" value="MFS general substrate transporter"/>
    <property type="match status" value="1"/>
</dbReference>
<keyword evidence="2" id="KW-0813">Transport</keyword>
<reference evidence="9" key="1">
    <citation type="submission" date="2017-03" db="EMBL/GenBank/DDBJ databases">
        <title>Genomes of endolithic fungi from Antarctica.</title>
        <authorList>
            <person name="Coleine C."/>
            <person name="Masonjones S."/>
            <person name="Stajich J.E."/>
        </authorList>
    </citation>
    <scope>NUCLEOTIDE SEQUENCE [LARGE SCALE GENOMIC DNA]</scope>
    <source>
        <strain evidence="9">CCFEE 5527</strain>
    </source>
</reference>
<feature type="transmembrane region" description="Helical" evidence="6">
    <location>
        <begin position="396"/>
        <end position="421"/>
    </location>
</feature>
<dbReference type="Proteomes" id="UP000192596">
    <property type="component" value="Unassembled WGS sequence"/>
</dbReference>
<evidence type="ECO:0000256" key="3">
    <source>
        <dbReference type="ARBA" id="ARBA00022692"/>
    </source>
</evidence>
<feature type="transmembrane region" description="Helical" evidence="6">
    <location>
        <begin position="126"/>
        <end position="143"/>
    </location>
</feature>
<dbReference type="InterPro" id="IPR036259">
    <property type="entry name" value="MFS_trans_sf"/>
</dbReference>
<feature type="domain" description="Major facilitator superfamily (MFS) profile" evidence="7">
    <location>
        <begin position="25"/>
        <end position="495"/>
    </location>
</feature>
<evidence type="ECO:0000259" key="7">
    <source>
        <dbReference type="PROSITE" id="PS50850"/>
    </source>
</evidence>
<dbReference type="STRING" id="1507870.A0A1V8SSA7"/>
<keyword evidence="5 6" id="KW-0472">Membrane</keyword>
<proteinExistence type="predicted"/>
<feature type="transmembrane region" description="Helical" evidence="6">
    <location>
        <begin position="303"/>
        <end position="325"/>
    </location>
</feature>
<dbReference type="GO" id="GO:0016020">
    <property type="term" value="C:membrane"/>
    <property type="evidence" value="ECO:0007669"/>
    <property type="project" value="UniProtKB-SubCell"/>
</dbReference>
<feature type="transmembrane region" description="Helical" evidence="6">
    <location>
        <begin position="155"/>
        <end position="177"/>
    </location>
</feature>
<dbReference type="InterPro" id="IPR020846">
    <property type="entry name" value="MFS_dom"/>
</dbReference>
<evidence type="ECO:0000313" key="9">
    <source>
        <dbReference type="Proteomes" id="UP000192596"/>
    </source>
</evidence>
<sequence length="515" mass="54862">MFRWLTGKDDRPPLLLKVRSSTTFIILTVCTAIFTDIFAYGIIVPVVPFALTERAGIAPHDVQYWISILLAIYGAALLVTAPFCGWLADRSSSRRLPLLVGLLALAASTVMLCVGNSIGVLAAGRALQGMSAAVVWVVGLALLADTVGGDEIGQVMGYVGLSMSLAILLSPLLAGVVFEKAGYYAVFAMCFGLIVLDILLRLIMVERKIAVQWIPEYAPKGEKARQVAPTADNRQSVATIEMDGDLLSSTAKPDNTTVPKSEHDAVPVPAAEAEVWGPPDQSKWYNRLPPVIRLLASRRLVSALWACFIQASLLTSFDATLPLFVKNTFGWNSIGAGLIFLPICVPTFIGPVVGALSDKHGPRWYAVAGFLLCCPFLILLRLVGHNSMGQKVLLCALLALIGFALTLALTPMMAEITYAVVAKEARHPPGYFGKNGAFAQAYSLFNMAWAGGCLVGPLLAGLVVNASGWPLATLILGVVSLVTVVPTAVWTGGSIFKKRRKDREGAQAAGNAAEV</sequence>
<dbReference type="GO" id="GO:0022857">
    <property type="term" value="F:transmembrane transporter activity"/>
    <property type="evidence" value="ECO:0007669"/>
    <property type="project" value="InterPro"/>
</dbReference>
<feature type="transmembrane region" description="Helical" evidence="6">
    <location>
        <begin position="183"/>
        <end position="203"/>
    </location>
</feature>
<evidence type="ECO:0000313" key="8">
    <source>
        <dbReference type="EMBL" id="OQO02036.1"/>
    </source>
</evidence>
<dbReference type="Pfam" id="PF07690">
    <property type="entry name" value="MFS_1"/>
    <property type="match status" value="1"/>
</dbReference>
<feature type="transmembrane region" description="Helical" evidence="6">
    <location>
        <begin position="64"/>
        <end position="86"/>
    </location>
</feature>
<dbReference type="AlphaFoldDB" id="A0A1V8SSA7"/>
<feature type="transmembrane region" description="Helical" evidence="6">
    <location>
        <begin position="442"/>
        <end position="463"/>
    </location>
</feature>
<evidence type="ECO:0000256" key="1">
    <source>
        <dbReference type="ARBA" id="ARBA00004141"/>
    </source>
</evidence>
<dbReference type="InParanoid" id="A0A1V8SSA7"/>
<evidence type="ECO:0000256" key="5">
    <source>
        <dbReference type="ARBA" id="ARBA00023136"/>
    </source>
</evidence>
<evidence type="ECO:0000256" key="4">
    <source>
        <dbReference type="ARBA" id="ARBA00022989"/>
    </source>
</evidence>
<evidence type="ECO:0000256" key="2">
    <source>
        <dbReference type="ARBA" id="ARBA00022448"/>
    </source>
</evidence>
<protein>
    <recommendedName>
        <fullName evidence="7">Major facilitator superfamily (MFS) profile domain-containing protein</fullName>
    </recommendedName>
</protein>
<keyword evidence="9" id="KW-1185">Reference proteome</keyword>
<dbReference type="Gene3D" id="1.20.1250.20">
    <property type="entry name" value="MFS general substrate transporter like domains"/>
    <property type="match status" value="1"/>
</dbReference>
<feature type="transmembrane region" description="Helical" evidence="6">
    <location>
        <begin position="331"/>
        <end position="352"/>
    </location>
</feature>
<comment type="caution">
    <text evidence="8">The sequence shown here is derived from an EMBL/GenBank/DDBJ whole genome shotgun (WGS) entry which is preliminary data.</text>
</comment>
<dbReference type="Gene3D" id="1.20.1720.10">
    <property type="entry name" value="Multidrug resistance protein D"/>
    <property type="match status" value="1"/>
</dbReference>
<organism evidence="8 9">
    <name type="scientific">Cryoendolithus antarcticus</name>
    <dbReference type="NCBI Taxonomy" id="1507870"/>
    <lineage>
        <taxon>Eukaryota</taxon>
        <taxon>Fungi</taxon>
        <taxon>Dikarya</taxon>
        <taxon>Ascomycota</taxon>
        <taxon>Pezizomycotina</taxon>
        <taxon>Dothideomycetes</taxon>
        <taxon>Dothideomycetidae</taxon>
        <taxon>Cladosporiales</taxon>
        <taxon>Cladosporiaceae</taxon>
        <taxon>Cryoendolithus</taxon>
    </lineage>
</organism>
<dbReference type="InterPro" id="IPR050930">
    <property type="entry name" value="MFS_Vesicular_Transporter"/>
</dbReference>
<dbReference type="PANTHER" id="PTHR23506">
    <property type="entry name" value="GH10249P"/>
    <property type="match status" value="1"/>
</dbReference>
<feature type="transmembrane region" description="Helical" evidence="6">
    <location>
        <begin position="469"/>
        <end position="493"/>
    </location>
</feature>
<comment type="subcellular location">
    <subcellularLocation>
        <location evidence="1">Membrane</location>
        <topology evidence="1">Multi-pass membrane protein</topology>
    </subcellularLocation>
</comment>
<dbReference type="OrthoDB" id="5086884at2759"/>
<feature type="transmembrane region" description="Helical" evidence="6">
    <location>
        <begin position="364"/>
        <end position="384"/>
    </location>
</feature>
<gene>
    <name evidence="8" type="ORF">B0A48_12509</name>
</gene>
<feature type="transmembrane region" description="Helical" evidence="6">
    <location>
        <begin position="98"/>
        <end position="120"/>
    </location>
</feature>
<dbReference type="InterPro" id="IPR011701">
    <property type="entry name" value="MFS"/>
</dbReference>
<evidence type="ECO:0000256" key="6">
    <source>
        <dbReference type="SAM" id="Phobius"/>
    </source>
</evidence>
<keyword evidence="4 6" id="KW-1133">Transmembrane helix</keyword>
<name>A0A1V8SSA7_9PEZI</name>
<feature type="transmembrane region" description="Helical" evidence="6">
    <location>
        <begin position="21"/>
        <end position="44"/>
    </location>
</feature>
<keyword evidence="3 6" id="KW-0812">Transmembrane</keyword>
<dbReference type="CDD" id="cd17325">
    <property type="entry name" value="MFS_MdtG_SLC18_like"/>
    <property type="match status" value="1"/>
</dbReference>
<dbReference type="PANTHER" id="PTHR23506:SF23">
    <property type="entry name" value="GH10249P"/>
    <property type="match status" value="1"/>
</dbReference>
<dbReference type="PROSITE" id="PS50850">
    <property type="entry name" value="MFS"/>
    <property type="match status" value="1"/>
</dbReference>
<dbReference type="EMBL" id="NAJO01000029">
    <property type="protein sequence ID" value="OQO02036.1"/>
    <property type="molecule type" value="Genomic_DNA"/>
</dbReference>